<comment type="caution">
    <text evidence="1">The sequence shown here is derived from an EMBL/GenBank/DDBJ whole genome shotgun (WGS) entry which is preliminary data.</text>
</comment>
<dbReference type="EMBL" id="NBBJ01000004">
    <property type="protein sequence ID" value="OWK29190.1"/>
    <property type="molecule type" value="Genomic_DNA"/>
</dbReference>
<proteinExistence type="predicted"/>
<dbReference type="Proteomes" id="UP000197783">
    <property type="component" value="Unassembled WGS sequence"/>
</dbReference>
<dbReference type="AlphaFoldDB" id="A0A245ZHI2"/>
<keyword evidence="2" id="KW-1185">Reference proteome</keyword>
<accession>A0A245ZHI2</accession>
<sequence length="42" mass="4818">MWDEEPTQRCVWIVRMAQLSTRLPRLLYHAKLAAGQATFATG</sequence>
<protein>
    <submittedName>
        <fullName evidence="1">Uncharacterized protein</fullName>
    </submittedName>
</protein>
<reference evidence="1 2" key="1">
    <citation type="submission" date="2017-03" db="EMBL/GenBank/DDBJ databases">
        <title>Genome sequence of Sphingomonas mucosissima DSM 17494.</title>
        <authorList>
            <person name="Poehlein A."/>
            <person name="Wuebbeler J.H."/>
            <person name="Steinbuechel A."/>
            <person name="Daniel R."/>
        </authorList>
    </citation>
    <scope>NUCLEOTIDE SEQUENCE [LARGE SCALE GENOMIC DNA]</scope>
    <source>
        <strain evidence="1 2">DSM 17494</strain>
    </source>
</reference>
<gene>
    <name evidence="1" type="ORF">SPMU_27170</name>
</gene>
<name>A0A245ZHI2_9SPHN</name>
<evidence type="ECO:0000313" key="1">
    <source>
        <dbReference type="EMBL" id="OWK29190.1"/>
    </source>
</evidence>
<organism evidence="1 2">
    <name type="scientific">Sphingomonas mucosissima</name>
    <dbReference type="NCBI Taxonomy" id="370959"/>
    <lineage>
        <taxon>Bacteria</taxon>
        <taxon>Pseudomonadati</taxon>
        <taxon>Pseudomonadota</taxon>
        <taxon>Alphaproteobacteria</taxon>
        <taxon>Sphingomonadales</taxon>
        <taxon>Sphingomonadaceae</taxon>
        <taxon>Sphingomonas</taxon>
    </lineage>
</organism>
<evidence type="ECO:0000313" key="2">
    <source>
        <dbReference type="Proteomes" id="UP000197783"/>
    </source>
</evidence>